<accession>A0A016UUV0</accession>
<dbReference type="Proteomes" id="UP000024635">
    <property type="component" value="Unassembled WGS sequence"/>
</dbReference>
<organism evidence="1 2">
    <name type="scientific">Ancylostoma ceylanicum</name>
    <dbReference type="NCBI Taxonomy" id="53326"/>
    <lineage>
        <taxon>Eukaryota</taxon>
        <taxon>Metazoa</taxon>
        <taxon>Ecdysozoa</taxon>
        <taxon>Nematoda</taxon>
        <taxon>Chromadorea</taxon>
        <taxon>Rhabditida</taxon>
        <taxon>Rhabditina</taxon>
        <taxon>Rhabditomorpha</taxon>
        <taxon>Strongyloidea</taxon>
        <taxon>Ancylostomatidae</taxon>
        <taxon>Ancylostomatinae</taxon>
        <taxon>Ancylostoma</taxon>
    </lineage>
</organism>
<protein>
    <submittedName>
        <fullName evidence="1">Uncharacterized protein</fullName>
    </submittedName>
</protein>
<keyword evidence="2" id="KW-1185">Reference proteome</keyword>
<dbReference type="EMBL" id="JARK01001362">
    <property type="protein sequence ID" value="EYC18756.1"/>
    <property type="molecule type" value="Genomic_DNA"/>
</dbReference>
<evidence type="ECO:0000313" key="1">
    <source>
        <dbReference type="EMBL" id="EYC18756.1"/>
    </source>
</evidence>
<gene>
    <name evidence="1" type="primary">Acey_s0026.g1349</name>
    <name evidence="1" type="ORF">Y032_0026g1349</name>
</gene>
<dbReference type="AlphaFoldDB" id="A0A016UUV0"/>
<evidence type="ECO:0000313" key="2">
    <source>
        <dbReference type="Proteomes" id="UP000024635"/>
    </source>
</evidence>
<proteinExistence type="predicted"/>
<comment type="caution">
    <text evidence="1">The sequence shown here is derived from an EMBL/GenBank/DDBJ whole genome shotgun (WGS) entry which is preliminary data.</text>
</comment>
<reference evidence="2" key="1">
    <citation type="journal article" date="2015" name="Nat. Genet.">
        <title>The genome and transcriptome of the zoonotic hookworm Ancylostoma ceylanicum identify infection-specific gene families.</title>
        <authorList>
            <person name="Schwarz E.M."/>
            <person name="Hu Y."/>
            <person name="Antoshechkin I."/>
            <person name="Miller M.M."/>
            <person name="Sternberg P.W."/>
            <person name="Aroian R.V."/>
        </authorList>
    </citation>
    <scope>NUCLEOTIDE SEQUENCE</scope>
    <source>
        <strain evidence="2">HY135</strain>
    </source>
</reference>
<sequence length="91" mass="10338">MAHIGKNNVSAFSTHFLPRIKNCIKFEQAFQWQTKTWTEEKEVSAFDSIGNTSDFGLLGFAADFAWCTNSEKLKKKVAKRAPSIVHRSNIM</sequence>
<name>A0A016UUV0_9BILA</name>